<dbReference type="AlphaFoldDB" id="A0A2G8TEK0"/>
<keyword evidence="8" id="KW-1185">Reference proteome</keyword>
<comment type="similarity">
    <text evidence="2">Belongs to the MipA/OmpV family.</text>
</comment>
<evidence type="ECO:0000256" key="6">
    <source>
        <dbReference type="SAM" id="SignalP"/>
    </source>
</evidence>
<dbReference type="OrthoDB" id="8562138at2"/>
<keyword evidence="5" id="KW-0998">Cell outer membrane</keyword>
<dbReference type="GO" id="GO:0009279">
    <property type="term" value="C:cell outer membrane"/>
    <property type="evidence" value="ECO:0007669"/>
    <property type="project" value="UniProtKB-SubCell"/>
</dbReference>
<evidence type="ECO:0000313" key="7">
    <source>
        <dbReference type="EMBL" id="PIL44486.1"/>
    </source>
</evidence>
<dbReference type="EMBL" id="PDOC01000007">
    <property type="protein sequence ID" value="PIL44486.1"/>
    <property type="molecule type" value="Genomic_DNA"/>
</dbReference>
<dbReference type="InterPro" id="IPR010583">
    <property type="entry name" value="MipA"/>
</dbReference>
<evidence type="ECO:0000256" key="5">
    <source>
        <dbReference type="ARBA" id="ARBA00023237"/>
    </source>
</evidence>
<gene>
    <name evidence="7" type="ORF">CR105_13595</name>
</gene>
<dbReference type="Pfam" id="PF06629">
    <property type="entry name" value="MipA"/>
    <property type="match status" value="1"/>
</dbReference>
<evidence type="ECO:0000313" key="8">
    <source>
        <dbReference type="Proteomes" id="UP000230390"/>
    </source>
</evidence>
<keyword evidence="4" id="KW-0472">Membrane</keyword>
<sequence length="270" mass="28759">MKRFLFSFVALLAAAGVASAQQSGAPTDAAGPSQGQGARWALGIGTAVSSSVYAGEDTRVIPLPLVSYQGERFFWRGISGGAHLLRSGSLTVDVIIAARMDGIDRDDFGAAELAARGIDRARLQDRKRGLDLGVAATWRGALGQLELEVRGDASGTSEGYEAGVKYAYPYQWGSTRVSPHIGMAHLSKKLANYYYGTLPEEVARGVIDYKPGSATVPRIGVDVMHPFADRWAFIGNVSYKKLPGQISNSPLIEKDTDGTLSAFIGVSRGF</sequence>
<evidence type="ECO:0000256" key="3">
    <source>
        <dbReference type="ARBA" id="ARBA00022729"/>
    </source>
</evidence>
<evidence type="ECO:0000256" key="4">
    <source>
        <dbReference type="ARBA" id="ARBA00023136"/>
    </source>
</evidence>
<accession>A0A2G8TEK0</accession>
<dbReference type="PANTHER" id="PTHR38776">
    <property type="entry name" value="MLTA-INTERACTING PROTEIN-RELATED"/>
    <property type="match status" value="1"/>
</dbReference>
<protein>
    <submittedName>
        <fullName evidence="7">Structural protein MipA</fullName>
    </submittedName>
</protein>
<evidence type="ECO:0000256" key="1">
    <source>
        <dbReference type="ARBA" id="ARBA00004442"/>
    </source>
</evidence>
<evidence type="ECO:0000256" key="2">
    <source>
        <dbReference type="ARBA" id="ARBA00005722"/>
    </source>
</evidence>
<organism evidence="7 8">
    <name type="scientific">Massilia eurypsychrophila</name>
    <dbReference type="NCBI Taxonomy" id="1485217"/>
    <lineage>
        <taxon>Bacteria</taxon>
        <taxon>Pseudomonadati</taxon>
        <taxon>Pseudomonadota</taxon>
        <taxon>Betaproteobacteria</taxon>
        <taxon>Burkholderiales</taxon>
        <taxon>Oxalobacteraceae</taxon>
        <taxon>Telluria group</taxon>
        <taxon>Massilia</taxon>
    </lineage>
</organism>
<feature type="chain" id="PRO_5013587230" evidence="6">
    <location>
        <begin position="21"/>
        <end position="270"/>
    </location>
</feature>
<reference evidence="7 8" key="1">
    <citation type="submission" date="2017-10" db="EMBL/GenBank/DDBJ databases">
        <title>Massilia psychrophilum sp. nov., a novel purple-pigmented bacterium isolated from Tianshan glacier, Xinjiang Municipality, China.</title>
        <authorList>
            <person name="Wang H."/>
        </authorList>
    </citation>
    <scope>NUCLEOTIDE SEQUENCE [LARGE SCALE GENOMIC DNA]</scope>
    <source>
        <strain evidence="7 8">JCM 30074</strain>
    </source>
</reference>
<name>A0A2G8TEK0_9BURK</name>
<keyword evidence="3 6" id="KW-0732">Signal</keyword>
<proteinExistence type="inferred from homology"/>
<comment type="caution">
    <text evidence="7">The sequence shown here is derived from an EMBL/GenBank/DDBJ whole genome shotgun (WGS) entry which is preliminary data.</text>
</comment>
<feature type="signal peptide" evidence="6">
    <location>
        <begin position="1"/>
        <end position="20"/>
    </location>
</feature>
<dbReference type="RefSeq" id="WP_099789002.1">
    <property type="nucleotide sequence ID" value="NZ_JBHLYV010000022.1"/>
</dbReference>
<dbReference type="PANTHER" id="PTHR38776:SF1">
    <property type="entry name" value="MLTA-INTERACTING PROTEIN-RELATED"/>
    <property type="match status" value="1"/>
</dbReference>
<dbReference type="Proteomes" id="UP000230390">
    <property type="component" value="Unassembled WGS sequence"/>
</dbReference>
<comment type="subcellular location">
    <subcellularLocation>
        <location evidence="1">Cell outer membrane</location>
    </subcellularLocation>
</comment>